<evidence type="ECO:0000313" key="1">
    <source>
        <dbReference type="EMBL" id="OGK40719.1"/>
    </source>
</evidence>
<evidence type="ECO:0008006" key="3">
    <source>
        <dbReference type="Google" id="ProtNLM"/>
    </source>
</evidence>
<organism evidence="1 2">
    <name type="scientific">Candidatus Roizmanbacteria bacterium RIFCSPLOWO2_01_FULL_35_13</name>
    <dbReference type="NCBI Taxonomy" id="1802055"/>
    <lineage>
        <taxon>Bacteria</taxon>
        <taxon>Candidatus Roizmaniibacteriota</taxon>
    </lineage>
</organism>
<sequence length="151" mass="15750">MDGGTTYKEQHRFRCSGGTCPVVTIPILNNSYIFSTGTSAGNITAIGTLNIEPEAQVIILGNSVDLPFTSSSFDSTGFTSITVTVGQGNPQNLTGISLQRFESGSFVEKVHLNCDGGAECPLQSMNLIGGNYQVVVEGSGSDALVGSILRP</sequence>
<evidence type="ECO:0000313" key="2">
    <source>
        <dbReference type="Proteomes" id="UP000179270"/>
    </source>
</evidence>
<gene>
    <name evidence="1" type="ORF">A3A74_03830</name>
</gene>
<dbReference type="AlphaFoldDB" id="A0A1F7IBI7"/>
<protein>
    <recommendedName>
        <fullName evidence="3">IPT/TIG domain-containing protein</fullName>
    </recommendedName>
</protein>
<dbReference type="Proteomes" id="UP000179270">
    <property type="component" value="Unassembled WGS sequence"/>
</dbReference>
<name>A0A1F7IBI7_9BACT</name>
<reference evidence="1 2" key="1">
    <citation type="journal article" date="2016" name="Nat. Commun.">
        <title>Thousands of microbial genomes shed light on interconnected biogeochemical processes in an aquifer system.</title>
        <authorList>
            <person name="Anantharaman K."/>
            <person name="Brown C.T."/>
            <person name="Hug L.A."/>
            <person name="Sharon I."/>
            <person name="Castelle C.J."/>
            <person name="Probst A.J."/>
            <person name="Thomas B.C."/>
            <person name="Singh A."/>
            <person name="Wilkins M.J."/>
            <person name="Karaoz U."/>
            <person name="Brodie E.L."/>
            <person name="Williams K.H."/>
            <person name="Hubbard S.S."/>
            <person name="Banfield J.F."/>
        </authorList>
    </citation>
    <scope>NUCLEOTIDE SEQUENCE [LARGE SCALE GENOMIC DNA]</scope>
</reference>
<accession>A0A1F7IBI7</accession>
<dbReference type="EMBL" id="MGAF01000026">
    <property type="protein sequence ID" value="OGK40719.1"/>
    <property type="molecule type" value="Genomic_DNA"/>
</dbReference>
<comment type="caution">
    <text evidence="1">The sequence shown here is derived from an EMBL/GenBank/DDBJ whole genome shotgun (WGS) entry which is preliminary data.</text>
</comment>
<proteinExistence type="predicted"/>